<dbReference type="InterPro" id="IPR002110">
    <property type="entry name" value="Ankyrin_rpt"/>
</dbReference>
<dbReference type="STRING" id="413071.G9MXT7"/>
<dbReference type="InterPro" id="IPR000719">
    <property type="entry name" value="Prot_kinase_dom"/>
</dbReference>
<evidence type="ECO:0000313" key="3">
    <source>
        <dbReference type="EMBL" id="EHK20698.1"/>
    </source>
</evidence>
<dbReference type="OMA" id="FGISQMG"/>
<dbReference type="GO" id="GO:0005524">
    <property type="term" value="F:ATP binding"/>
    <property type="evidence" value="ECO:0007669"/>
    <property type="project" value="InterPro"/>
</dbReference>
<dbReference type="SMART" id="SM00220">
    <property type="entry name" value="S_TKc"/>
    <property type="match status" value="1"/>
</dbReference>
<dbReference type="Gene3D" id="1.10.510.10">
    <property type="entry name" value="Transferase(Phosphotransferase) domain 1"/>
    <property type="match status" value="1"/>
</dbReference>
<proteinExistence type="predicted"/>
<accession>G9MXT7</accession>
<comment type="caution">
    <text evidence="3">The sequence shown here is derived from an EMBL/GenBank/DDBJ whole genome shotgun (WGS) entry which is preliminary data.</text>
</comment>
<dbReference type="InterPro" id="IPR011009">
    <property type="entry name" value="Kinase-like_dom_sf"/>
</dbReference>
<dbReference type="GeneID" id="25790207"/>
<dbReference type="AlphaFoldDB" id="G9MXT7"/>
<dbReference type="GO" id="GO:0005634">
    <property type="term" value="C:nucleus"/>
    <property type="evidence" value="ECO:0007669"/>
    <property type="project" value="TreeGrafter"/>
</dbReference>
<dbReference type="InterPro" id="IPR036770">
    <property type="entry name" value="Ankyrin_rpt-contain_sf"/>
</dbReference>
<keyword evidence="4" id="KW-1185">Reference proteome</keyword>
<dbReference type="Proteomes" id="UP000007115">
    <property type="component" value="Unassembled WGS sequence"/>
</dbReference>
<dbReference type="eggNOG" id="KOG0590">
    <property type="taxonomic scope" value="Eukaryota"/>
</dbReference>
<dbReference type="HOGENOM" id="CLU_667414_0_0_1"/>
<dbReference type="GO" id="GO:0044773">
    <property type="term" value="P:mitotic DNA damage checkpoint signaling"/>
    <property type="evidence" value="ECO:0007669"/>
    <property type="project" value="TreeGrafter"/>
</dbReference>
<dbReference type="PROSITE" id="PS00108">
    <property type="entry name" value="PROTEIN_KINASE_ST"/>
    <property type="match status" value="1"/>
</dbReference>
<dbReference type="SUPFAM" id="SSF48403">
    <property type="entry name" value="Ankyrin repeat"/>
    <property type="match status" value="1"/>
</dbReference>
<dbReference type="PANTHER" id="PTHR44167:SF24">
    <property type="entry name" value="SERINE_THREONINE-PROTEIN KINASE CHK2"/>
    <property type="match status" value="1"/>
</dbReference>
<protein>
    <recommendedName>
        <fullName evidence="2">Protein kinase domain-containing protein</fullName>
    </recommendedName>
</protein>
<sequence>MDTKTFDVSELIGSSLWAVQCARRRSSGRSDDTNDLYAQKTIGVYENEEALLDTKENYIETAKAEFLKEVKILYHAQHQHVAKLIDAFAIEDPPQFALVMDRADENLSKCLVKKRKDLKREWFGCLLSAVDYIHGMGIRHRDIKPANILVKNGKVYLADFGISTMSIGITLSTTVPAQARARSDEYCAPEVLEGSTRGRSADIFSLGAVFLKMFVSYYLNWMKELSTALKDTQSGIASFAKKIDMVHKFMDSLPTSITALDEKDAWQPKIVAICQKMLRADRDERPKSWQLLKDLPPCCNCTETNHMELRGRLLKACKDGSVEEVKNLIKSGTDPNTVGAIQQASANGYLDIVEELLKAGASINLVDFSNQTALHCAAGLEIHGTNFWMRRWKKLRCGEVPRLQDNNLQLQK</sequence>
<dbReference type="PROSITE" id="PS50011">
    <property type="entry name" value="PROTEIN_KINASE_DOM"/>
    <property type="match status" value="1"/>
</dbReference>
<feature type="domain" description="Protein kinase" evidence="2">
    <location>
        <begin position="6"/>
        <end position="309"/>
    </location>
</feature>
<dbReference type="SUPFAM" id="SSF56112">
    <property type="entry name" value="Protein kinase-like (PK-like)"/>
    <property type="match status" value="1"/>
</dbReference>
<reference evidence="3 4" key="1">
    <citation type="journal article" date="2011" name="Genome Biol.">
        <title>Comparative genome sequence analysis underscores mycoparasitism as the ancestral life style of Trichoderma.</title>
        <authorList>
            <person name="Kubicek C.P."/>
            <person name="Herrera-Estrella A."/>
            <person name="Seidl-Seiboth V."/>
            <person name="Martinez D.A."/>
            <person name="Druzhinina I.S."/>
            <person name="Thon M."/>
            <person name="Zeilinger S."/>
            <person name="Casas-Flores S."/>
            <person name="Horwitz B.A."/>
            <person name="Mukherjee P.K."/>
            <person name="Mukherjee M."/>
            <person name="Kredics L."/>
            <person name="Alcaraz L.D."/>
            <person name="Aerts A."/>
            <person name="Antal Z."/>
            <person name="Atanasova L."/>
            <person name="Cervantes-Badillo M.G."/>
            <person name="Challacombe J."/>
            <person name="Chertkov O."/>
            <person name="McCluskey K."/>
            <person name="Coulpier F."/>
            <person name="Deshpande N."/>
            <person name="von Doehren H."/>
            <person name="Ebbole D.J."/>
            <person name="Esquivel-Naranjo E.U."/>
            <person name="Fekete E."/>
            <person name="Flipphi M."/>
            <person name="Glaser F."/>
            <person name="Gomez-Rodriguez E.Y."/>
            <person name="Gruber S."/>
            <person name="Han C."/>
            <person name="Henrissat B."/>
            <person name="Hermosa R."/>
            <person name="Hernandez-Onate M."/>
            <person name="Karaffa L."/>
            <person name="Kosti I."/>
            <person name="Le Crom S."/>
            <person name="Lindquist E."/>
            <person name="Lucas S."/>
            <person name="Luebeck M."/>
            <person name="Luebeck P.S."/>
            <person name="Margeot A."/>
            <person name="Metz B."/>
            <person name="Misra M."/>
            <person name="Nevalainen H."/>
            <person name="Omann M."/>
            <person name="Packer N."/>
            <person name="Perrone G."/>
            <person name="Uresti-Rivera E.E."/>
            <person name="Salamov A."/>
            <person name="Schmoll M."/>
            <person name="Seiboth B."/>
            <person name="Shapiro H."/>
            <person name="Sukno S."/>
            <person name="Tamayo-Ramos J.A."/>
            <person name="Tisch D."/>
            <person name="Wiest A."/>
            <person name="Wilkinson H.H."/>
            <person name="Zhang M."/>
            <person name="Coutinho P.M."/>
            <person name="Kenerley C.M."/>
            <person name="Monte E."/>
            <person name="Baker S.E."/>
            <person name="Grigoriev I.V."/>
        </authorList>
    </citation>
    <scope>NUCLEOTIDE SEQUENCE [LARGE SCALE GENOMIC DNA]</scope>
    <source>
        <strain evidence="4">Gv29-8 / FGSC 10586</strain>
    </source>
</reference>
<dbReference type="Pfam" id="PF12796">
    <property type="entry name" value="Ank_2"/>
    <property type="match status" value="1"/>
</dbReference>
<organism evidence="3 4">
    <name type="scientific">Hypocrea virens (strain Gv29-8 / FGSC 10586)</name>
    <name type="common">Gliocladium virens</name>
    <name type="synonym">Trichoderma virens</name>
    <dbReference type="NCBI Taxonomy" id="413071"/>
    <lineage>
        <taxon>Eukaryota</taxon>
        <taxon>Fungi</taxon>
        <taxon>Dikarya</taxon>
        <taxon>Ascomycota</taxon>
        <taxon>Pezizomycotina</taxon>
        <taxon>Sordariomycetes</taxon>
        <taxon>Hypocreomycetidae</taxon>
        <taxon>Hypocreales</taxon>
        <taxon>Hypocreaceae</taxon>
        <taxon>Trichoderma</taxon>
    </lineage>
</organism>
<dbReference type="PROSITE" id="PS50088">
    <property type="entry name" value="ANK_REPEAT"/>
    <property type="match status" value="1"/>
</dbReference>
<gene>
    <name evidence="3" type="ORF">TRIVIDRAFT_202590</name>
</gene>
<evidence type="ECO:0000313" key="4">
    <source>
        <dbReference type="Proteomes" id="UP000007115"/>
    </source>
</evidence>
<evidence type="ECO:0000256" key="1">
    <source>
        <dbReference type="PROSITE-ProRule" id="PRU00023"/>
    </source>
</evidence>
<dbReference type="PANTHER" id="PTHR44167">
    <property type="entry name" value="OVARIAN-SPECIFIC SERINE/THREONINE-PROTEIN KINASE LOK-RELATED"/>
    <property type="match status" value="1"/>
</dbReference>
<dbReference type="RefSeq" id="XP_013954893.1">
    <property type="nucleotide sequence ID" value="XM_014099418.1"/>
</dbReference>
<dbReference type="EMBL" id="ABDF02000078">
    <property type="protein sequence ID" value="EHK20698.1"/>
    <property type="molecule type" value="Genomic_DNA"/>
</dbReference>
<dbReference type="VEuPathDB" id="FungiDB:TRIVIDRAFT_202590"/>
<dbReference type="CDD" id="cd00180">
    <property type="entry name" value="PKc"/>
    <property type="match status" value="1"/>
</dbReference>
<evidence type="ECO:0000259" key="2">
    <source>
        <dbReference type="PROSITE" id="PS50011"/>
    </source>
</evidence>
<dbReference type="Pfam" id="PF00069">
    <property type="entry name" value="Pkinase"/>
    <property type="match status" value="1"/>
</dbReference>
<name>G9MXT7_HYPVG</name>
<dbReference type="InParanoid" id="G9MXT7"/>
<feature type="repeat" description="ANK" evidence="1">
    <location>
        <begin position="336"/>
        <end position="368"/>
    </location>
</feature>
<dbReference type="Gene3D" id="1.25.40.20">
    <property type="entry name" value="Ankyrin repeat-containing domain"/>
    <property type="match status" value="1"/>
</dbReference>
<dbReference type="OrthoDB" id="4892373at2759"/>
<dbReference type="InterPro" id="IPR008271">
    <property type="entry name" value="Ser/Thr_kinase_AS"/>
</dbReference>
<keyword evidence="1" id="KW-0040">ANK repeat</keyword>
<dbReference type="GO" id="GO:0004674">
    <property type="term" value="F:protein serine/threonine kinase activity"/>
    <property type="evidence" value="ECO:0007669"/>
    <property type="project" value="TreeGrafter"/>
</dbReference>